<evidence type="ECO:0000313" key="7">
    <source>
        <dbReference type="Proteomes" id="UP000589520"/>
    </source>
</evidence>
<dbReference type="UniPathway" id="UPA00344"/>
<keyword evidence="3" id="KW-0501">Molybdenum cofactor biosynthesis</keyword>
<dbReference type="Proteomes" id="UP000589520">
    <property type="component" value="Unassembled WGS sequence"/>
</dbReference>
<name>A0A7Y9PH27_9BACT</name>
<comment type="caution">
    <text evidence="6">The sequence shown here is derived from an EMBL/GenBank/DDBJ whole genome shotgun (WGS) entry which is preliminary data.</text>
</comment>
<dbReference type="GO" id="GO:0006777">
    <property type="term" value="P:Mo-molybdopterin cofactor biosynthetic process"/>
    <property type="evidence" value="ECO:0007669"/>
    <property type="project" value="UniProtKB-KW"/>
</dbReference>
<dbReference type="InterPro" id="IPR010038">
    <property type="entry name" value="MoaD_arc-typ"/>
</dbReference>
<dbReference type="PANTHER" id="PTHR33359:SF1">
    <property type="entry name" value="MOLYBDOPTERIN SYNTHASE SULFUR CARRIER SUBUNIT"/>
    <property type="match status" value="1"/>
</dbReference>
<dbReference type="FunFam" id="3.10.20.30:FF:000010">
    <property type="entry name" value="Molybdopterin synthase sulfur carrier subunit"/>
    <property type="match status" value="1"/>
</dbReference>
<keyword evidence="7" id="KW-1185">Reference proteome</keyword>
<reference evidence="6 7" key="1">
    <citation type="submission" date="2020-07" db="EMBL/GenBank/DDBJ databases">
        <title>Genomic Encyclopedia of Type Strains, Phase IV (KMG-V): Genome sequencing to study the core and pangenomes of soil and plant-associated prokaryotes.</title>
        <authorList>
            <person name="Whitman W."/>
        </authorList>
    </citation>
    <scope>NUCLEOTIDE SEQUENCE [LARGE SCALE GENOMIC DNA]</scope>
    <source>
        <strain evidence="6 7">X4EP2</strain>
    </source>
</reference>
<dbReference type="InterPro" id="IPR044672">
    <property type="entry name" value="MOCS2A"/>
</dbReference>
<dbReference type="PANTHER" id="PTHR33359">
    <property type="entry name" value="MOLYBDOPTERIN SYNTHASE SULFUR CARRIER SUBUNIT"/>
    <property type="match status" value="1"/>
</dbReference>
<dbReference type="NCBIfam" id="TIGR01682">
    <property type="entry name" value="moaD"/>
    <property type="match status" value="1"/>
</dbReference>
<comment type="pathway">
    <text evidence="1">Cofactor biosynthesis; molybdopterin biosynthesis.</text>
</comment>
<dbReference type="InterPro" id="IPR012675">
    <property type="entry name" value="Beta-grasp_dom_sf"/>
</dbReference>
<dbReference type="InterPro" id="IPR016155">
    <property type="entry name" value="Mopterin_synth/thiamin_S_b"/>
</dbReference>
<dbReference type="AlphaFoldDB" id="A0A7Y9PH27"/>
<evidence type="ECO:0000256" key="1">
    <source>
        <dbReference type="ARBA" id="ARBA00005046"/>
    </source>
</evidence>
<dbReference type="CDD" id="cd00754">
    <property type="entry name" value="Ubl_MoaD"/>
    <property type="match status" value="1"/>
</dbReference>
<dbReference type="Gene3D" id="3.10.20.30">
    <property type="match status" value="1"/>
</dbReference>
<dbReference type="InterPro" id="IPR003749">
    <property type="entry name" value="ThiS/MoaD-like"/>
</dbReference>
<keyword evidence="2" id="KW-0547">Nucleotide-binding</keyword>
<evidence type="ECO:0000256" key="3">
    <source>
        <dbReference type="ARBA" id="ARBA00023150"/>
    </source>
</evidence>
<comment type="similarity">
    <text evidence="4">Belongs to the MoaD family.</text>
</comment>
<evidence type="ECO:0000256" key="5">
    <source>
        <dbReference type="ARBA" id="ARBA00024247"/>
    </source>
</evidence>
<evidence type="ECO:0000256" key="4">
    <source>
        <dbReference type="ARBA" id="ARBA00024200"/>
    </source>
</evidence>
<dbReference type="GO" id="GO:0000166">
    <property type="term" value="F:nucleotide binding"/>
    <property type="evidence" value="ECO:0007669"/>
    <property type="project" value="UniProtKB-KW"/>
</dbReference>
<dbReference type="Pfam" id="PF02597">
    <property type="entry name" value="ThiS"/>
    <property type="match status" value="1"/>
</dbReference>
<evidence type="ECO:0000256" key="2">
    <source>
        <dbReference type="ARBA" id="ARBA00022741"/>
    </source>
</evidence>
<gene>
    <name evidence="6" type="ORF">HDF17_002079</name>
</gene>
<proteinExistence type="inferred from homology"/>
<evidence type="ECO:0000313" key="6">
    <source>
        <dbReference type="EMBL" id="NYF79759.1"/>
    </source>
</evidence>
<dbReference type="GO" id="GO:1990133">
    <property type="term" value="C:molybdopterin adenylyltransferase complex"/>
    <property type="evidence" value="ECO:0007669"/>
    <property type="project" value="TreeGrafter"/>
</dbReference>
<protein>
    <recommendedName>
        <fullName evidence="5">Molybdopterin synthase sulfur carrier subunit</fullName>
    </recommendedName>
</protein>
<dbReference type="SUPFAM" id="SSF54285">
    <property type="entry name" value="MoaD/ThiS"/>
    <property type="match status" value="1"/>
</dbReference>
<organism evidence="6 7">
    <name type="scientific">Granulicella arctica</name>
    <dbReference type="NCBI Taxonomy" id="940613"/>
    <lineage>
        <taxon>Bacteria</taxon>
        <taxon>Pseudomonadati</taxon>
        <taxon>Acidobacteriota</taxon>
        <taxon>Terriglobia</taxon>
        <taxon>Terriglobales</taxon>
        <taxon>Acidobacteriaceae</taxon>
        <taxon>Granulicella</taxon>
    </lineage>
</organism>
<dbReference type="RefSeq" id="WP_179490640.1">
    <property type="nucleotide sequence ID" value="NZ_JACCCW010000002.1"/>
</dbReference>
<dbReference type="EMBL" id="JACCCW010000002">
    <property type="protein sequence ID" value="NYF79759.1"/>
    <property type="molecule type" value="Genomic_DNA"/>
</dbReference>
<accession>A0A7Y9PH27</accession>
<dbReference type="NCBIfam" id="TIGR01687">
    <property type="entry name" value="moaD_arch"/>
    <property type="match status" value="1"/>
</dbReference>
<sequence length="89" mass="9981">MRVLYFGVLKDVVGREREEVELAEGSSVAILLESIQQRQQTRPKLWASIAVAVNQEYVRPDILLHEGDEVALLPPVSGGLGEDYRCMSR</sequence>